<dbReference type="InterPro" id="IPR018767">
    <property type="entry name" value="Brl1/Brr6_dom"/>
</dbReference>
<evidence type="ECO:0000259" key="3">
    <source>
        <dbReference type="SMART" id="SM01042"/>
    </source>
</evidence>
<sequence>MSFAVRTNESPMEFEYQSPKPLTDDVFSPSKKPTKDQSSQNGGLFSTPVRQPLSNMNFVFNSGTPTTPNRTEPIGLSKSVSEEHDSESYASPTDEVDVKTRAVQLTKRSLRKRKAEDNKYRRSVSASDLSESEGEHELLSGNSLLDGVAYNADMPYIISGWLQLFFNLFLIAVILYIILQFIYTVQRDIDIKVEEYSMAILEEIGKCSHDYIANQCAPAESRLPGLKDLCNTWETCMRRDPTVIGRAKVSAETFAEILNNFVEPISYKTMVFFTLLIFGSLFLSNFAFGFLRSRTRHDYQYYLQNEPVHQPTRPRNTPRRTNSRYLKSR</sequence>
<gene>
    <name evidence="4" type="ORF">K7432_001097</name>
</gene>
<evidence type="ECO:0000256" key="2">
    <source>
        <dbReference type="SAM" id="Phobius"/>
    </source>
</evidence>
<feature type="compositionally biased region" description="Polar residues" evidence="1">
    <location>
        <begin position="1"/>
        <end position="10"/>
    </location>
</feature>
<proteinExistence type="predicted"/>
<dbReference type="EMBL" id="JASJQH010006898">
    <property type="protein sequence ID" value="KAK9728383.1"/>
    <property type="molecule type" value="Genomic_DNA"/>
</dbReference>
<keyword evidence="5" id="KW-1185">Reference proteome</keyword>
<feature type="region of interest" description="Disordered" evidence="1">
    <location>
        <begin position="308"/>
        <end position="329"/>
    </location>
</feature>
<evidence type="ECO:0000313" key="4">
    <source>
        <dbReference type="EMBL" id="KAK9728383.1"/>
    </source>
</evidence>
<dbReference type="InterPro" id="IPR040202">
    <property type="entry name" value="Brl1/Brr6"/>
</dbReference>
<feature type="compositionally biased region" description="Polar residues" evidence="1">
    <location>
        <begin position="36"/>
        <end position="70"/>
    </location>
</feature>
<accession>A0ABR2WA61</accession>
<dbReference type="Pfam" id="PF10104">
    <property type="entry name" value="Brr6_like_C_C"/>
    <property type="match status" value="1"/>
</dbReference>
<dbReference type="PANTHER" id="PTHR28136">
    <property type="entry name" value="NUCLEUS EXPORT PROTEIN BRR6"/>
    <property type="match status" value="1"/>
</dbReference>
<organism evidence="4 5">
    <name type="scientific">Basidiobolus ranarum</name>
    <dbReference type="NCBI Taxonomy" id="34480"/>
    <lineage>
        <taxon>Eukaryota</taxon>
        <taxon>Fungi</taxon>
        <taxon>Fungi incertae sedis</taxon>
        <taxon>Zoopagomycota</taxon>
        <taxon>Entomophthoromycotina</taxon>
        <taxon>Basidiobolomycetes</taxon>
        <taxon>Basidiobolales</taxon>
        <taxon>Basidiobolaceae</taxon>
        <taxon>Basidiobolus</taxon>
    </lineage>
</organism>
<feature type="compositionally biased region" description="Basic residues" evidence="1">
    <location>
        <begin position="316"/>
        <end position="329"/>
    </location>
</feature>
<feature type="transmembrane region" description="Helical" evidence="2">
    <location>
        <begin position="270"/>
        <end position="291"/>
    </location>
</feature>
<dbReference type="PANTHER" id="PTHR28136:SF1">
    <property type="entry name" value="NUCLEUS EXPORT PROTEIN BRL1"/>
    <property type="match status" value="1"/>
</dbReference>
<feature type="region of interest" description="Disordered" evidence="1">
    <location>
        <begin position="1"/>
        <end position="96"/>
    </location>
</feature>
<evidence type="ECO:0000313" key="5">
    <source>
        <dbReference type="Proteomes" id="UP001479436"/>
    </source>
</evidence>
<evidence type="ECO:0000256" key="1">
    <source>
        <dbReference type="SAM" id="MobiDB-lite"/>
    </source>
</evidence>
<reference evidence="4 5" key="1">
    <citation type="submission" date="2023-04" db="EMBL/GenBank/DDBJ databases">
        <title>Genome of Basidiobolus ranarum AG-B5.</title>
        <authorList>
            <person name="Stajich J.E."/>
            <person name="Carter-House D."/>
            <person name="Gryganskyi A."/>
        </authorList>
    </citation>
    <scope>NUCLEOTIDE SEQUENCE [LARGE SCALE GENOMIC DNA]</scope>
    <source>
        <strain evidence="4 5">AG-B5</strain>
    </source>
</reference>
<keyword evidence="2" id="KW-0812">Transmembrane</keyword>
<keyword evidence="2" id="KW-0472">Membrane</keyword>
<dbReference type="Proteomes" id="UP001479436">
    <property type="component" value="Unassembled WGS sequence"/>
</dbReference>
<name>A0ABR2WA61_9FUNG</name>
<feature type="domain" description="Brl1/Brr6" evidence="3">
    <location>
        <begin position="158"/>
        <end position="292"/>
    </location>
</feature>
<dbReference type="SMART" id="SM01042">
    <property type="entry name" value="Brr6_like_C_C"/>
    <property type="match status" value="1"/>
</dbReference>
<keyword evidence="2" id="KW-1133">Transmembrane helix</keyword>
<feature type="transmembrane region" description="Helical" evidence="2">
    <location>
        <begin position="164"/>
        <end position="183"/>
    </location>
</feature>
<protein>
    <recommendedName>
        <fullName evidence="3">Brl1/Brr6 domain-containing protein</fullName>
    </recommendedName>
</protein>
<comment type="caution">
    <text evidence="4">The sequence shown here is derived from an EMBL/GenBank/DDBJ whole genome shotgun (WGS) entry which is preliminary data.</text>
</comment>